<evidence type="ECO:0000313" key="5">
    <source>
        <dbReference type="Proteomes" id="UP000002586"/>
    </source>
</evidence>
<proteinExistence type="predicted"/>
<dbReference type="eggNOG" id="COG0226">
    <property type="taxonomic scope" value="Bacteria"/>
</dbReference>
<dbReference type="Proteomes" id="UP000002586">
    <property type="component" value="Chromosome"/>
</dbReference>
<dbReference type="Gene3D" id="3.40.190.10">
    <property type="entry name" value="Periplasmic binding protein-like II"/>
    <property type="match status" value="2"/>
</dbReference>
<keyword evidence="1 2" id="KW-0732">Signal</keyword>
<dbReference type="RefSeq" id="WP_011713720.1">
    <property type="nucleotide sequence ID" value="NC_008576.1"/>
</dbReference>
<dbReference type="STRING" id="156889.Mmc1_2091"/>
<dbReference type="Pfam" id="PF12849">
    <property type="entry name" value="PBP_like_2"/>
    <property type="match status" value="1"/>
</dbReference>
<dbReference type="AlphaFoldDB" id="A0L9E9"/>
<evidence type="ECO:0000256" key="1">
    <source>
        <dbReference type="ARBA" id="ARBA00022729"/>
    </source>
</evidence>
<name>A0L9E9_MAGMM</name>
<organism evidence="4 5">
    <name type="scientific">Magnetococcus marinus (strain ATCC BAA-1437 / JCM 17883 / MC-1)</name>
    <dbReference type="NCBI Taxonomy" id="156889"/>
    <lineage>
        <taxon>Bacteria</taxon>
        <taxon>Pseudomonadati</taxon>
        <taxon>Pseudomonadota</taxon>
        <taxon>Magnetococcia</taxon>
        <taxon>Magnetococcales</taxon>
        <taxon>Magnetococcaceae</taxon>
        <taxon>Magnetococcus</taxon>
    </lineage>
</organism>
<feature type="signal peptide" evidence="2">
    <location>
        <begin position="1"/>
        <end position="26"/>
    </location>
</feature>
<sequence precursor="true">MPYPLSQIPILTLILSALLWTNPSLADTPAPSNAPFCQADPYQSDAHGIVGPSFSDPDFRVAKSPEWQQQPIHYGEWAKGADLAITLDQHLYAALTPMVAQFAKQHGIEIAMKEGTCGVSQGLLNRKRVDMAGFCCPPANTDRLPGLIFHTLSISALAVIVSPSNPLANLSQQQVRDIFQGHLSHWDQVEGFQPGTLQNLAIWPVGRLHCTIRPGHWRRILAHENLFSPRLDEAGTIPEMIRKVGSYPNAIGYEVLWDIKQFSGTKYPVKILNIDTLQPDDDQALLEGRYPFYRTHSIAIWQKQPNPHAVALLEYLKSQLNKIPSLYHLIPAARLRQYGWQFRGDELIGAPQ</sequence>
<dbReference type="KEGG" id="mgm:Mmc1_2091"/>
<keyword evidence="5" id="KW-1185">Reference proteome</keyword>
<feature type="domain" description="PBP" evidence="3">
    <location>
        <begin position="83"/>
        <end position="317"/>
    </location>
</feature>
<evidence type="ECO:0000256" key="2">
    <source>
        <dbReference type="SAM" id="SignalP"/>
    </source>
</evidence>
<evidence type="ECO:0000313" key="4">
    <source>
        <dbReference type="EMBL" id="ABK44592.1"/>
    </source>
</evidence>
<dbReference type="InterPro" id="IPR024370">
    <property type="entry name" value="PBP_domain"/>
</dbReference>
<feature type="chain" id="PRO_5002625981" evidence="2">
    <location>
        <begin position="27"/>
        <end position="352"/>
    </location>
</feature>
<dbReference type="EMBL" id="CP000471">
    <property type="protein sequence ID" value="ABK44592.1"/>
    <property type="molecule type" value="Genomic_DNA"/>
</dbReference>
<evidence type="ECO:0000259" key="3">
    <source>
        <dbReference type="Pfam" id="PF12849"/>
    </source>
</evidence>
<protein>
    <submittedName>
        <fullName evidence="4">Phosphate ABC transporter substrate-binding protein, PhoT family</fullName>
    </submittedName>
</protein>
<gene>
    <name evidence="4" type="ordered locus">Mmc1_2091</name>
</gene>
<dbReference type="OrthoDB" id="9790048at2"/>
<accession>A0L9E9</accession>
<reference evidence="4 5" key="2">
    <citation type="journal article" date="2012" name="Int. J. Syst. Evol. Microbiol.">
        <title>Magnetococcus marinus gen. nov., sp. nov., a marine, magnetotactic bacterium that represents a novel lineage (Magnetococcaceae fam. nov.; Magnetococcales ord. nov.) at the base of the Alphaproteobacteria.</title>
        <authorList>
            <person name="Bazylinski D.A."/>
            <person name="Williams T.J."/>
            <person name="Lefevre C.T."/>
            <person name="Berg R.J."/>
            <person name="Zhang C.L."/>
            <person name="Bowser S.S."/>
            <person name="Dean A.J."/>
            <person name="Beveridge T.J."/>
        </authorList>
    </citation>
    <scope>NUCLEOTIDE SEQUENCE [LARGE SCALE GENOMIC DNA]</scope>
    <source>
        <strain evidence="5">ATCC BAA-1437 / JCM 17883 / MC-1</strain>
    </source>
</reference>
<dbReference type="PANTHER" id="PTHR30570:SF1">
    <property type="entry name" value="PHOSPHATE-BINDING PROTEIN PSTS"/>
    <property type="match status" value="1"/>
</dbReference>
<reference evidence="5" key="1">
    <citation type="journal article" date="2009" name="Appl. Environ. Microbiol.">
        <title>Complete genome sequence of the chemolithoautotrophic marine magnetotactic coccus strain MC-1.</title>
        <authorList>
            <person name="Schubbe S."/>
            <person name="Williams T.J."/>
            <person name="Xie G."/>
            <person name="Kiss H.E."/>
            <person name="Brettin T.S."/>
            <person name="Martinez D."/>
            <person name="Ross C.A."/>
            <person name="Schuler D."/>
            <person name="Cox B.L."/>
            <person name="Nealson K.H."/>
            <person name="Bazylinski D.A."/>
        </authorList>
    </citation>
    <scope>NUCLEOTIDE SEQUENCE [LARGE SCALE GENOMIC DNA]</scope>
    <source>
        <strain evidence="5">ATCC BAA-1437 / JCM 17883 / MC-1</strain>
    </source>
</reference>
<dbReference type="HOGENOM" id="CLU_068690_0_0_5"/>
<dbReference type="PANTHER" id="PTHR30570">
    <property type="entry name" value="PERIPLASMIC PHOSPHATE BINDING COMPONENT OF PHOSPHATE ABC TRANSPORTER"/>
    <property type="match status" value="1"/>
</dbReference>
<dbReference type="InterPro" id="IPR050811">
    <property type="entry name" value="Phosphate_ABC_transporter"/>
</dbReference>
<dbReference type="SUPFAM" id="SSF53850">
    <property type="entry name" value="Periplasmic binding protein-like II"/>
    <property type="match status" value="1"/>
</dbReference>